<keyword evidence="9" id="KW-0560">Oxidoreductase</keyword>
<evidence type="ECO:0000256" key="2">
    <source>
        <dbReference type="ARBA" id="ARBA00001961"/>
    </source>
</evidence>
<dbReference type="EMBL" id="MU865336">
    <property type="protein sequence ID" value="KAK4227111.1"/>
    <property type="molecule type" value="Genomic_DNA"/>
</dbReference>
<dbReference type="GO" id="GO:0050353">
    <property type="term" value="F:trimethyllysine dioxygenase activity"/>
    <property type="evidence" value="ECO:0007669"/>
    <property type="project" value="UniProtKB-EC"/>
</dbReference>
<dbReference type="InterPro" id="IPR003819">
    <property type="entry name" value="TauD/TfdA-like"/>
</dbReference>
<evidence type="ECO:0000256" key="1">
    <source>
        <dbReference type="ARBA" id="ARBA00001954"/>
    </source>
</evidence>
<evidence type="ECO:0000259" key="18">
    <source>
        <dbReference type="Pfam" id="PF06155"/>
    </source>
</evidence>
<evidence type="ECO:0000256" key="9">
    <source>
        <dbReference type="ARBA" id="ARBA00023002"/>
    </source>
</evidence>
<dbReference type="GO" id="GO:0005506">
    <property type="term" value="F:iron ion binding"/>
    <property type="evidence" value="ECO:0007669"/>
    <property type="project" value="InterPro"/>
</dbReference>
<evidence type="ECO:0000256" key="12">
    <source>
        <dbReference type="ARBA" id="ARBA00031778"/>
    </source>
</evidence>
<dbReference type="InterPro" id="IPR010376">
    <property type="entry name" value="GBBH-like_N"/>
</dbReference>
<evidence type="ECO:0000259" key="17">
    <source>
        <dbReference type="Pfam" id="PF02668"/>
    </source>
</evidence>
<dbReference type="AlphaFoldDB" id="A0AAN7BPH8"/>
<reference evidence="19" key="2">
    <citation type="submission" date="2023-05" db="EMBL/GenBank/DDBJ databases">
        <authorList>
            <consortium name="Lawrence Berkeley National Laboratory"/>
            <person name="Steindorff A."/>
            <person name="Hensen N."/>
            <person name="Bonometti L."/>
            <person name="Westerberg I."/>
            <person name="Brannstrom I.O."/>
            <person name="Guillou S."/>
            <person name="Cros-Aarteil S."/>
            <person name="Calhoun S."/>
            <person name="Haridas S."/>
            <person name="Kuo A."/>
            <person name="Mondo S."/>
            <person name="Pangilinan J."/>
            <person name="Riley R."/>
            <person name="Labutti K."/>
            <person name="Andreopoulos B."/>
            <person name="Lipzen A."/>
            <person name="Chen C."/>
            <person name="Yanf M."/>
            <person name="Daum C."/>
            <person name="Ng V."/>
            <person name="Clum A."/>
            <person name="Ohm R."/>
            <person name="Martin F."/>
            <person name="Silar P."/>
            <person name="Natvig D."/>
            <person name="Lalanne C."/>
            <person name="Gautier V."/>
            <person name="Ament-Velasquez S.L."/>
            <person name="Kruys A."/>
            <person name="Hutchinson M.I."/>
            <person name="Powell A.J."/>
            <person name="Barry K."/>
            <person name="Miller A.N."/>
            <person name="Grigoriev I.V."/>
            <person name="Debuchy R."/>
            <person name="Gladieux P."/>
            <person name="Thoren M.H."/>
            <person name="Johannesson H."/>
        </authorList>
    </citation>
    <scope>NUCLEOTIDE SEQUENCE</scope>
    <source>
        <strain evidence="19">CBS 990.96</strain>
    </source>
</reference>
<dbReference type="GO" id="GO:0045329">
    <property type="term" value="P:carnitine biosynthetic process"/>
    <property type="evidence" value="ECO:0007669"/>
    <property type="project" value="UniProtKB-KW"/>
</dbReference>
<dbReference type="NCBIfam" id="TIGR02410">
    <property type="entry name" value="carnitine_TMLD"/>
    <property type="match status" value="1"/>
</dbReference>
<evidence type="ECO:0000256" key="8">
    <source>
        <dbReference type="ARBA" id="ARBA00022964"/>
    </source>
</evidence>
<feature type="domain" description="TauD/TfdA-like" evidence="17">
    <location>
        <begin position="100"/>
        <end position="358"/>
    </location>
</feature>
<keyword evidence="8 19" id="KW-0223">Dioxygenase</keyword>
<evidence type="ECO:0000256" key="13">
    <source>
        <dbReference type="ARBA" id="ARBA00032283"/>
    </source>
</evidence>
<evidence type="ECO:0000313" key="19">
    <source>
        <dbReference type="EMBL" id="KAK4227111.1"/>
    </source>
</evidence>
<keyword evidence="6" id="KW-0479">Metal-binding</keyword>
<dbReference type="PANTHER" id="PTHR10696:SF51">
    <property type="entry name" value="TRIMETHYLLYSINE DIOXYGENASE, MITOCHONDRIAL"/>
    <property type="match status" value="1"/>
</dbReference>
<reference evidence="19" key="1">
    <citation type="journal article" date="2023" name="Mol. Phylogenet. Evol.">
        <title>Genome-scale phylogeny and comparative genomics of the fungal order Sordariales.</title>
        <authorList>
            <person name="Hensen N."/>
            <person name="Bonometti L."/>
            <person name="Westerberg I."/>
            <person name="Brannstrom I.O."/>
            <person name="Guillou S."/>
            <person name="Cros-Aarteil S."/>
            <person name="Calhoun S."/>
            <person name="Haridas S."/>
            <person name="Kuo A."/>
            <person name="Mondo S."/>
            <person name="Pangilinan J."/>
            <person name="Riley R."/>
            <person name="LaButti K."/>
            <person name="Andreopoulos B."/>
            <person name="Lipzen A."/>
            <person name="Chen C."/>
            <person name="Yan M."/>
            <person name="Daum C."/>
            <person name="Ng V."/>
            <person name="Clum A."/>
            <person name="Steindorff A."/>
            <person name="Ohm R.A."/>
            <person name="Martin F."/>
            <person name="Silar P."/>
            <person name="Natvig D.O."/>
            <person name="Lalanne C."/>
            <person name="Gautier V."/>
            <person name="Ament-Velasquez S.L."/>
            <person name="Kruys A."/>
            <person name="Hutchinson M.I."/>
            <person name="Powell A.J."/>
            <person name="Barry K."/>
            <person name="Miller A.N."/>
            <person name="Grigoriev I.V."/>
            <person name="Debuchy R."/>
            <person name="Gladieux P."/>
            <person name="Hiltunen Thoren M."/>
            <person name="Johannesson H."/>
        </authorList>
    </citation>
    <scope>NUCLEOTIDE SEQUENCE</scope>
    <source>
        <strain evidence="19">CBS 990.96</strain>
    </source>
</reference>
<gene>
    <name evidence="19" type="ORF">QBC38DRAFT_364940</name>
</gene>
<dbReference type="FunFam" id="3.60.130.10:FF:000001">
    <property type="entry name" value="Trimethyllysine dioxygenase, mitochondrial"/>
    <property type="match status" value="1"/>
</dbReference>
<evidence type="ECO:0000256" key="16">
    <source>
        <dbReference type="ARBA" id="ARBA00071191"/>
    </source>
</evidence>
<dbReference type="GO" id="GO:0005739">
    <property type="term" value="C:mitochondrion"/>
    <property type="evidence" value="ECO:0007669"/>
    <property type="project" value="TreeGrafter"/>
</dbReference>
<comment type="pathway">
    <text evidence="3">Amine and polyamine biosynthesis; carnitine biosynthesis.</text>
</comment>
<evidence type="ECO:0000256" key="10">
    <source>
        <dbReference type="ARBA" id="ARBA00023004"/>
    </source>
</evidence>
<evidence type="ECO:0000256" key="3">
    <source>
        <dbReference type="ARBA" id="ARBA00005022"/>
    </source>
</evidence>
<proteinExistence type="inferred from homology"/>
<dbReference type="InterPro" id="IPR038492">
    <property type="entry name" value="GBBH-like_N_sf"/>
</dbReference>
<name>A0AAN7BPH8_9PEZI</name>
<evidence type="ECO:0000313" key="20">
    <source>
        <dbReference type="Proteomes" id="UP001301958"/>
    </source>
</evidence>
<evidence type="ECO:0000256" key="5">
    <source>
        <dbReference type="ARBA" id="ARBA00012267"/>
    </source>
</evidence>
<dbReference type="Gene3D" id="3.60.130.10">
    <property type="entry name" value="Clavaminate synthase-like"/>
    <property type="match status" value="1"/>
</dbReference>
<dbReference type="InterPro" id="IPR042098">
    <property type="entry name" value="TauD-like_sf"/>
</dbReference>
<dbReference type="CDD" id="cd00250">
    <property type="entry name" value="CAS_like"/>
    <property type="match status" value="1"/>
</dbReference>
<comment type="similarity">
    <text evidence="4">Belongs to the gamma-BBH/TMLD family.</text>
</comment>
<dbReference type="Pfam" id="PF02668">
    <property type="entry name" value="TauD"/>
    <property type="match status" value="1"/>
</dbReference>
<dbReference type="EC" id="1.14.11.8" evidence="5"/>
<evidence type="ECO:0000256" key="14">
    <source>
        <dbReference type="ARBA" id="ARBA00046008"/>
    </source>
</evidence>
<evidence type="ECO:0000256" key="7">
    <source>
        <dbReference type="ARBA" id="ARBA00022873"/>
    </source>
</evidence>
<keyword evidence="10" id="KW-0408">Iron</keyword>
<comment type="function">
    <text evidence="14">Converts trimethyllysine (TML) into hydroxytrimethyllysine (HTML).</text>
</comment>
<dbReference type="FunFam" id="3.30.2020.30:FF:000002">
    <property type="entry name" value="Putative gamma-butyrobetaine dioxygenase"/>
    <property type="match status" value="1"/>
</dbReference>
<feature type="domain" description="Gamma-butyrobetaine hydroxylase-like N-terminal" evidence="18">
    <location>
        <begin position="9"/>
        <end position="78"/>
    </location>
</feature>
<keyword evidence="7" id="KW-0124">Carnitine biosynthesis</keyword>
<dbReference type="Gene3D" id="3.30.2020.30">
    <property type="match status" value="1"/>
</dbReference>
<evidence type="ECO:0000256" key="6">
    <source>
        <dbReference type="ARBA" id="ARBA00022723"/>
    </source>
</evidence>
<dbReference type="InterPro" id="IPR012776">
    <property type="entry name" value="Trimethyllysine_dOase"/>
</dbReference>
<keyword evidence="20" id="KW-1185">Reference proteome</keyword>
<dbReference type="Pfam" id="PF06155">
    <property type="entry name" value="GBBH-like_N"/>
    <property type="match status" value="1"/>
</dbReference>
<sequence>MGIAFKVQDDRPRKFLEWIWLRDNCRCASCVNQDTMQRNFNTFDIPADIHATETFLEDAGVRIKWSDGHESFYHWNWLMTYLARDWQFNPTLKGEREMFGASIANDPPQVTYSSVMASDKGGVAELTAKIAKYGFVFVTETPYEDPADTKRLLERIAFIRETHYGGFYDFTPDLAMADTAYTNLALPAHTDTTYFSDPAGLQAFHLLSHTPAPGADSVKGAEGGKSLLVDGFHAAQTLKRENPEAYKILSTKNVRWHASGNEGISIGPYRRFPVIETVEGSLFRIRWNNDDRGVLPLGPAGEVVKWYNAARKWDEILRRKDMECWIQLEPGKVLIFDNWRVLHGRSAFEGVRRICGAYINHDDFISRWKNTNFPKEHVLQSVRG</sequence>
<comment type="caution">
    <text evidence="19">The sequence shown here is derived from an EMBL/GenBank/DDBJ whole genome shotgun (WGS) entry which is preliminary data.</text>
</comment>
<accession>A0AAN7BPH8</accession>
<comment type="cofactor">
    <cofactor evidence="1">
        <name>Fe(2+)</name>
        <dbReference type="ChEBI" id="CHEBI:29033"/>
    </cofactor>
</comment>
<dbReference type="SUPFAM" id="SSF51197">
    <property type="entry name" value="Clavaminate synthase-like"/>
    <property type="match status" value="1"/>
</dbReference>
<comment type="cofactor">
    <cofactor evidence="2">
        <name>L-ascorbate</name>
        <dbReference type="ChEBI" id="CHEBI:38290"/>
    </cofactor>
</comment>
<dbReference type="InterPro" id="IPR050411">
    <property type="entry name" value="AlphaKG_dependent_hydroxylases"/>
</dbReference>
<evidence type="ECO:0000256" key="15">
    <source>
        <dbReference type="ARBA" id="ARBA00049334"/>
    </source>
</evidence>
<dbReference type="PANTHER" id="PTHR10696">
    <property type="entry name" value="GAMMA-BUTYROBETAINE HYDROXYLASE-RELATED"/>
    <property type="match status" value="1"/>
</dbReference>
<protein>
    <recommendedName>
        <fullName evidence="16">Trimethyllysine dioxygenase</fullName>
        <ecNumber evidence="5">1.14.11.8</ecNumber>
    </recommendedName>
    <alternativeName>
        <fullName evidence="12">Epsilon-trimethyllysine 2-oxoglutarate dioxygenase</fullName>
    </alternativeName>
    <alternativeName>
        <fullName evidence="11">TML hydroxylase</fullName>
    </alternativeName>
    <alternativeName>
        <fullName evidence="13">TML-alpha-ketoglutarate dioxygenase</fullName>
    </alternativeName>
</protein>
<evidence type="ECO:0000256" key="11">
    <source>
        <dbReference type="ARBA" id="ARBA00030363"/>
    </source>
</evidence>
<evidence type="ECO:0000256" key="4">
    <source>
        <dbReference type="ARBA" id="ARBA00008654"/>
    </source>
</evidence>
<dbReference type="Proteomes" id="UP001301958">
    <property type="component" value="Unassembled WGS sequence"/>
</dbReference>
<organism evidence="19 20">
    <name type="scientific">Podospora fimiseda</name>
    <dbReference type="NCBI Taxonomy" id="252190"/>
    <lineage>
        <taxon>Eukaryota</taxon>
        <taxon>Fungi</taxon>
        <taxon>Dikarya</taxon>
        <taxon>Ascomycota</taxon>
        <taxon>Pezizomycotina</taxon>
        <taxon>Sordariomycetes</taxon>
        <taxon>Sordariomycetidae</taxon>
        <taxon>Sordariales</taxon>
        <taxon>Podosporaceae</taxon>
        <taxon>Podospora</taxon>
    </lineage>
</organism>
<comment type="catalytic activity">
    <reaction evidence="15">
        <text>N(6),N(6),N(6)-trimethyl-L-lysine + 2-oxoglutarate + O2 = (3S)-3-hydroxy-N(6),N(6),N(6)-trimethyl-L-lysine + succinate + CO2</text>
        <dbReference type="Rhea" id="RHEA:14181"/>
        <dbReference type="ChEBI" id="CHEBI:15379"/>
        <dbReference type="ChEBI" id="CHEBI:16526"/>
        <dbReference type="ChEBI" id="CHEBI:16810"/>
        <dbReference type="ChEBI" id="CHEBI:30031"/>
        <dbReference type="ChEBI" id="CHEBI:58100"/>
        <dbReference type="ChEBI" id="CHEBI:141499"/>
        <dbReference type="EC" id="1.14.11.8"/>
    </reaction>
</comment>